<evidence type="ECO:0000256" key="1">
    <source>
        <dbReference type="ARBA" id="ARBA00023002"/>
    </source>
</evidence>
<name>A0ABD5XPX9_9EURY</name>
<accession>A0ABD5XPX9</accession>
<dbReference type="PANTHER" id="PTHR43476:SF5">
    <property type="entry name" value="FAD-DEPENDENT MONOOXYGENASE"/>
    <property type="match status" value="1"/>
</dbReference>
<evidence type="ECO:0000313" key="4">
    <source>
        <dbReference type="Proteomes" id="UP001596368"/>
    </source>
</evidence>
<organism evidence="3 4">
    <name type="scientific">Halobaculum litoreum</name>
    <dbReference type="NCBI Taxonomy" id="3031998"/>
    <lineage>
        <taxon>Archaea</taxon>
        <taxon>Methanobacteriati</taxon>
        <taxon>Methanobacteriota</taxon>
        <taxon>Stenosarchaea group</taxon>
        <taxon>Halobacteria</taxon>
        <taxon>Halobacteriales</taxon>
        <taxon>Haloferacaceae</taxon>
        <taxon>Halobaculum</taxon>
    </lineage>
</organism>
<dbReference type="InterPro" id="IPR036188">
    <property type="entry name" value="FAD/NAD-bd_sf"/>
</dbReference>
<sequence>MSPDTTADDGATAARDADGHAVDRTETAAVVVVGCGPGGAVLASLLARSGVDVTLVEREATFAREYRGFGWNPSVVRLFDEMDLLDDVLALAHETVREGTFTLYGEPVRVLDFDVLDTAYPYALLMEQPALLELLVDRASEYGGSTSGRRRR</sequence>
<dbReference type="Gene3D" id="3.50.50.60">
    <property type="entry name" value="FAD/NAD(P)-binding domain"/>
    <property type="match status" value="1"/>
</dbReference>
<dbReference type="GO" id="GO:0004497">
    <property type="term" value="F:monooxygenase activity"/>
    <property type="evidence" value="ECO:0007669"/>
    <property type="project" value="UniProtKB-KW"/>
</dbReference>
<dbReference type="InterPro" id="IPR002938">
    <property type="entry name" value="FAD-bd"/>
</dbReference>
<dbReference type="Pfam" id="PF01494">
    <property type="entry name" value="FAD_binding_3"/>
    <property type="match status" value="1"/>
</dbReference>
<evidence type="ECO:0000313" key="3">
    <source>
        <dbReference type="EMBL" id="MFC7135846.1"/>
    </source>
</evidence>
<gene>
    <name evidence="3" type="ORF">ACFQRB_03160</name>
</gene>
<reference evidence="3 4" key="1">
    <citation type="journal article" date="2019" name="Int. J. Syst. Evol. Microbiol.">
        <title>The Global Catalogue of Microorganisms (GCM) 10K type strain sequencing project: providing services to taxonomists for standard genome sequencing and annotation.</title>
        <authorList>
            <consortium name="The Broad Institute Genomics Platform"/>
            <consortium name="The Broad Institute Genome Sequencing Center for Infectious Disease"/>
            <person name="Wu L."/>
            <person name="Ma J."/>
        </authorList>
    </citation>
    <scope>NUCLEOTIDE SEQUENCE [LARGE SCALE GENOMIC DNA]</scope>
    <source>
        <strain evidence="3 4">DT92</strain>
    </source>
</reference>
<protein>
    <submittedName>
        <fullName evidence="3">FAD-dependent monooxygenase</fullName>
    </submittedName>
</protein>
<keyword evidence="1" id="KW-0560">Oxidoreductase</keyword>
<dbReference type="AlphaFoldDB" id="A0ABD5XPX9"/>
<keyword evidence="4" id="KW-1185">Reference proteome</keyword>
<dbReference type="SUPFAM" id="SSF51905">
    <property type="entry name" value="FAD/NAD(P)-binding domain"/>
    <property type="match status" value="1"/>
</dbReference>
<dbReference type="PANTHER" id="PTHR43476">
    <property type="entry name" value="3-(3-HYDROXY-PHENYL)PROPIONATE/3-HYDROXYCINNAMIC ACID HYDROXYLASE"/>
    <property type="match status" value="1"/>
</dbReference>
<proteinExistence type="predicted"/>
<evidence type="ECO:0000259" key="2">
    <source>
        <dbReference type="Pfam" id="PF01494"/>
    </source>
</evidence>
<dbReference type="InterPro" id="IPR050631">
    <property type="entry name" value="PheA/TfdB_FAD_monoxygenase"/>
</dbReference>
<dbReference type="EMBL" id="JBHSZG010000001">
    <property type="protein sequence ID" value="MFC7135846.1"/>
    <property type="molecule type" value="Genomic_DNA"/>
</dbReference>
<feature type="domain" description="FAD-binding" evidence="2">
    <location>
        <begin position="28"/>
        <end position="145"/>
    </location>
</feature>
<dbReference type="Proteomes" id="UP001596368">
    <property type="component" value="Unassembled WGS sequence"/>
</dbReference>
<comment type="caution">
    <text evidence="3">The sequence shown here is derived from an EMBL/GenBank/DDBJ whole genome shotgun (WGS) entry which is preliminary data.</text>
</comment>
<keyword evidence="3" id="KW-0503">Monooxygenase</keyword>